<dbReference type="PANTHER" id="PTHR21349">
    <property type="entry name" value="50S RIBOSOMAL PROTEIN L21"/>
    <property type="match status" value="1"/>
</dbReference>
<dbReference type="Pfam" id="PF00829">
    <property type="entry name" value="Ribosomal_L21p"/>
    <property type="match status" value="1"/>
</dbReference>
<sequence>MYNFVIFTDVISKINAQIENQSHGRLFAIVHICGKQFKVTEEDIIIIEGHWPPEMGDELKLEKVLLVGGSDFTLFGRPILSPELVTVNATVIEKTLSHIKTRFRKKRRKQYMRINCKFNII</sequence>
<dbReference type="EMBL" id="JARBHB010000012">
    <property type="protein sequence ID" value="KAJ8871449.1"/>
    <property type="molecule type" value="Genomic_DNA"/>
</dbReference>
<proteinExistence type="inferred from homology"/>
<dbReference type="Proteomes" id="UP001159363">
    <property type="component" value="Chromosome 11"/>
</dbReference>
<evidence type="ECO:0000256" key="1">
    <source>
        <dbReference type="ARBA" id="ARBA00008563"/>
    </source>
</evidence>
<keyword evidence="4" id="KW-1185">Reference proteome</keyword>
<gene>
    <name evidence="3" type="ORF">PR048_027766</name>
</gene>
<dbReference type="InterPro" id="IPR036164">
    <property type="entry name" value="bL21-like_sf"/>
</dbReference>
<evidence type="ECO:0000256" key="2">
    <source>
        <dbReference type="ARBA" id="ARBA00044129"/>
    </source>
</evidence>
<reference evidence="3 4" key="1">
    <citation type="submission" date="2023-02" db="EMBL/GenBank/DDBJ databases">
        <title>LHISI_Scaffold_Assembly.</title>
        <authorList>
            <person name="Stuart O.P."/>
            <person name="Cleave R."/>
            <person name="Magrath M.J.L."/>
            <person name="Mikheyev A.S."/>
        </authorList>
    </citation>
    <scope>NUCLEOTIDE SEQUENCE [LARGE SCALE GENOMIC DNA]</scope>
    <source>
        <strain evidence="3">Daus_M_001</strain>
        <tissue evidence="3">Leg muscle</tissue>
    </source>
</reference>
<accession>A0ABQ9GHG5</accession>
<name>A0ABQ9GHG5_9NEOP</name>
<dbReference type="PANTHER" id="PTHR21349:SF0">
    <property type="entry name" value="LARGE RIBOSOMAL SUBUNIT PROTEIN BL21M"/>
    <property type="match status" value="1"/>
</dbReference>
<dbReference type="SUPFAM" id="SSF141091">
    <property type="entry name" value="L21p-like"/>
    <property type="match status" value="1"/>
</dbReference>
<comment type="caution">
    <text evidence="3">The sequence shown here is derived from an EMBL/GenBank/DDBJ whole genome shotgun (WGS) entry which is preliminary data.</text>
</comment>
<protein>
    <recommendedName>
        <fullName evidence="2">Large ribosomal subunit protein bL21m</fullName>
    </recommendedName>
</protein>
<evidence type="ECO:0000313" key="3">
    <source>
        <dbReference type="EMBL" id="KAJ8871449.1"/>
    </source>
</evidence>
<dbReference type="InterPro" id="IPR028909">
    <property type="entry name" value="bL21-like"/>
</dbReference>
<comment type="similarity">
    <text evidence="1">Belongs to the bacterial ribosomal protein bL21 family.</text>
</comment>
<evidence type="ECO:0000313" key="4">
    <source>
        <dbReference type="Proteomes" id="UP001159363"/>
    </source>
</evidence>
<organism evidence="3 4">
    <name type="scientific">Dryococelus australis</name>
    <dbReference type="NCBI Taxonomy" id="614101"/>
    <lineage>
        <taxon>Eukaryota</taxon>
        <taxon>Metazoa</taxon>
        <taxon>Ecdysozoa</taxon>
        <taxon>Arthropoda</taxon>
        <taxon>Hexapoda</taxon>
        <taxon>Insecta</taxon>
        <taxon>Pterygota</taxon>
        <taxon>Neoptera</taxon>
        <taxon>Polyneoptera</taxon>
        <taxon>Phasmatodea</taxon>
        <taxon>Verophasmatodea</taxon>
        <taxon>Anareolatae</taxon>
        <taxon>Phasmatidae</taxon>
        <taxon>Eurycanthinae</taxon>
        <taxon>Dryococelus</taxon>
    </lineage>
</organism>